<feature type="compositionally biased region" description="Low complexity" evidence="1">
    <location>
        <begin position="334"/>
        <end position="351"/>
    </location>
</feature>
<gene>
    <name evidence="3" type="ORF">CYMTET_10213</name>
</gene>
<protein>
    <submittedName>
        <fullName evidence="3">Uncharacterized protein</fullName>
    </submittedName>
</protein>
<accession>A0AAE0GPS8</accession>
<feature type="chain" id="PRO_5042023842" evidence="2">
    <location>
        <begin position="27"/>
        <end position="373"/>
    </location>
</feature>
<keyword evidence="2" id="KW-0732">Signal</keyword>
<name>A0AAE0GPS8_9CHLO</name>
<dbReference type="AlphaFoldDB" id="A0AAE0GPS8"/>
<feature type="compositionally biased region" description="Low complexity" evidence="1">
    <location>
        <begin position="358"/>
        <end position="373"/>
    </location>
</feature>
<comment type="caution">
    <text evidence="3">The sequence shown here is derived from an EMBL/GenBank/DDBJ whole genome shotgun (WGS) entry which is preliminary data.</text>
</comment>
<evidence type="ECO:0000313" key="3">
    <source>
        <dbReference type="EMBL" id="KAK3282037.1"/>
    </source>
</evidence>
<feature type="compositionally biased region" description="Pro residues" evidence="1">
    <location>
        <begin position="312"/>
        <end position="333"/>
    </location>
</feature>
<reference evidence="3 4" key="1">
    <citation type="journal article" date="2015" name="Genome Biol. Evol.">
        <title>Comparative Genomics of a Bacterivorous Green Alga Reveals Evolutionary Causalities and Consequences of Phago-Mixotrophic Mode of Nutrition.</title>
        <authorList>
            <person name="Burns J.A."/>
            <person name="Paasch A."/>
            <person name="Narechania A."/>
            <person name="Kim E."/>
        </authorList>
    </citation>
    <scope>NUCLEOTIDE SEQUENCE [LARGE SCALE GENOMIC DNA]</scope>
    <source>
        <strain evidence="3 4">PLY_AMNH</strain>
    </source>
</reference>
<proteinExistence type="predicted"/>
<evidence type="ECO:0000256" key="2">
    <source>
        <dbReference type="SAM" id="SignalP"/>
    </source>
</evidence>
<feature type="compositionally biased region" description="Polar residues" evidence="1">
    <location>
        <begin position="288"/>
        <end position="298"/>
    </location>
</feature>
<organism evidence="3 4">
    <name type="scientific">Cymbomonas tetramitiformis</name>
    <dbReference type="NCBI Taxonomy" id="36881"/>
    <lineage>
        <taxon>Eukaryota</taxon>
        <taxon>Viridiplantae</taxon>
        <taxon>Chlorophyta</taxon>
        <taxon>Pyramimonadophyceae</taxon>
        <taxon>Pyramimonadales</taxon>
        <taxon>Pyramimonadaceae</taxon>
        <taxon>Cymbomonas</taxon>
    </lineage>
</organism>
<dbReference type="EMBL" id="LGRX02003576">
    <property type="protein sequence ID" value="KAK3282037.1"/>
    <property type="molecule type" value="Genomic_DNA"/>
</dbReference>
<dbReference type="Proteomes" id="UP001190700">
    <property type="component" value="Unassembled WGS sequence"/>
</dbReference>
<feature type="signal peptide" evidence="2">
    <location>
        <begin position="1"/>
        <end position="26"/>
    </location>
</feature>
<evidence type="ECO:0000256" key="1">
    <source>
        <dbReference type="SAM" id="MobiDB-lite"/>
    </source>
</evidence>
<feature type="region of interest" description="Disordered" evidence="1">
    <location>
        <begin position="288"/>
        <end position="373"/>
    </location>
</feature>
<keyword evidence="4" id="KW-1185">Reference proteome</keyword>
<evidence type="ECO:0000313" key="4">
    <source>
        <dbReference type="Proteomes" id="UP001190700"/>
    </source>
</evidence>
<sequence>MGYRRCGATLSAAAVTLLLFADVVAGLSKPESWPCWRERTDRGPSFDPVWTPFTFGLFDDRVSWDDFTVNADNTGKCHGTKDKDGFTCSIFQDLYRKNGLNSRDNHVTDVVWGPASGAMEDATQCYVARQSSNVNKEDEAYNGFHKGGEYVQSGLYWTAVQYNCQLSKVDCSKALRKFETIPSEFTCESKDPDDLNKLTLLSEEDMHHEGSGWNLKSGHKTSVFQYMTNYDGSKCFTVSSSDPEKDESQSMDGNYWADNFYGDGTIWIPQRYFCKTIEISCDNFNTPPYPGMSTQSNLLPPPATPQDTDAPFPSPPPPSRRPPSPPSPPPPSLPLLVRLRPVPSSISSISSTCPKPTSASSISSSSSIRIHIQ</sequence>